<evidence type="ECO:0000313" key="2">
    <source>
        <dbReference type="EMBL" id="NKI32779.1"/>
    </source>
</evidence>
<dbReference type="RefSeq" id="WP_168552954.1">
    <property type="nucleotide sequence ID" value="NZ_JAAWWL010000002.1"/>
</dbReference>
<dbReference type="PANTHER" id="PTHR43943">
    <property type="entry name" value="DEHYDROGENASE/REDUCTASE (SDR FAMILY) MEMBER 4"/>
    <property type="match status" value="1"/>
</dbReference>
<evidence type="ECO:0000313" key="3">
    <source>
        <dbReference type="Proteomes" id="UP000718451"/>
    </source>
</evidence>
<gene>
    <name evidence="2" type="ORF">HCU67_12550</name>
</gene>
<dbReference type="Proteomes" id="UP000718451">
    <property type="component" value="Unassembled WGS sequence"/>
</dbReference>
<proteinExistence type="inferred from homology"/>
<keyword evidence="2" id="KW-0560">Oxidoreductase</keyword>
<accession>A0ABX1GT27</accession>
<comment type="caution">
    <text evidence="2">The sequence shown here is derived from an EMBL/GenBank/DDBJ whole genome shotgun (WGS) entry which is preliminary data.</text>
</comment>
<dbReference type="InterPro" id="IPR002347">
    <property type="entry name" value="SDR_fam"/>
</dbReference>
<keyword evidence="3" id="KW-1185">Reference proteome</keyword>
<dbReference type="EMBL" id="JAAWWL010000002">
    <property type="protein sequence ID" value="NKI32779.1"/>
    <property type="molecule type" value="Genomic_DNA"/>
</dbReference>
<dbReference type="InterPro" id="IPR036291">
    <property type="entry name" value="NAD(P)-bd_dom_sf"/>
</dbReference>
<name>A0ABX1GT27_9FLAO</name>
<protein>
    <submittedName>
        <fullName evidence="2">Glucose 1-dehydrogenase</fullName>
        <ecNumber evidence="2">1.1.1.47</ecNumber>
    </submittedName>
</protein>
<dbReference type="PANTHER" id="PTHR43943:SF2">
    <property type="entry name" value="DEHYDROGENASE_REDUCTASE 4"/>
    <property type="match status" value="1"/>
</dbReference>
<evidence type="ECO:0000256" key="1">
    <source>
        <dbReference type="ARBA" id="ARBA00006484"/>
    </source>
</evidence>
<dbReference type="PRINTS" id="PR00081">
    <property type="entry name" value="GDHRDH"/>
</dbReference>
<organism evidence="2 3">
    <name type="scientific">Croceivirga thetidis</name>
    <dbReference type="NCBI Taxonomy" id="2721623"/>
    <lineage>
        <taxon>Bacteria</taxon>
        <taxon>Pseudomonadati</taxon>
        <taxon>Bacteroidota</taxon>
        <taxon>Flavobacteriia</taxon>
        <taxon>Flavobacteriales</taxon>
        <taxon>Flavobacteriaceae</taxon>
        <taxon>Croceivirga</taxon>
    </lineage>
</organism>
<dbReference type="SUPFAM" id="SSF51735">
    <property type="entry name" value="NAD(P)-binding Rossmann-fold domains"/>
    <property type="match status" value="1"/>
</dbReference>
<dbReference type="GO" id="GO:0047936">
    <property type="term" value="F:glucose 1-dehydrogenase [NAD(P)+] activity"/>
    <property type="evidence" value="ECO:0007669"/>
    <property type="project" value="UniProtKB-EC"/>
</dbReference>
<dbReference type="EC" id="1.1.1.47" evidence="2"/>
<reference evidence="2 3" key="1">
    <citation type="submission" date="2020-04" db="EMBL/GenBank/DDBJ databases">
        <authorList>
            <person name="Yoon J."/>
        </authorList>
    </citation>
    <scope>NUCLEOTIDE SEQUENCE [LARGE SCALE GENOMIC DNA]</scope>
    <source>
        <strain evidence="2 3">DJ-13</strain>
    </source>
</reference>
<comment type="similarity">
    <text evidence="1">Belongs to the short-chain dehydrogenases/reductases (SDR) family.</text>
</comment>
<dbReference type="Pfam" id="PF13561">
    <property type="entry name" value="adh_short_C2"/>
    <property type="match status" value="1"/>
</dbReference>
<dbReference type="PRINTS" id="PR00080">
    <property type="entry name" value="SDRFAMILY"/>
</dbReference>
<dbReference type="InterPro" id="IPR020904">
    <property type="entry name" value="Sc_DH/Rdtase_CS"/>
</dbReference>
<dbReference type="Gene3D" id="3.40.50.720">
    <property type="entry name" value="NAD(P)-binding Rossmann-like Domain"/>
    <property type="match status" value="1"/>
</dbReference>
<dbReference type="NCBIfam" id="NF005559">
    <property type="entry name" value="PRK07231.1"/>
    <property type="match status" value="1"/>
</dbReference>
<dbReference type="PROSITE" id="PS00061">
    <property type="entry name" value="ADH_SHORT"/>
    <property type="match status" value="1"/>
</dbReference>
<sequence length="258" mass="27346">MSEIKSKFDLSGKVAIVTGSSKGIGLSIAQGLAENGAKVVISSRKQEAVDAVASEFKAKGLEAIGIACHIGDAEQRQNLVDKTLEAYGRIDILVNNAAINPFYGPLEATGEEVFDKIMDVNVKAPWLLSNLVQPNMKENGGGSIINISSVEGVHPGFRLGLYSMSKAALIMLTKNQAKEWGKLGIRANVVCPGLIKTKFSQALWSDEKTLGMYTGTIPLKRMAEPEEMAGLVMLLASDAGSYMTGGVYSADGGYLISG</sequence>